<evidence type="ECO:0000313" key="4">
    <source>
        <dbReference type="Proteomes" id="UP000677875"/>
    </source>
</evidence>
<dbReference type="PANTHER" id="PTHR11091">
    <property type="entry name" value="OXIDOREDUCTASE-RELATED"/>
    <property type="match status" value="1"/>
</dbReference>
<dbReference type="PANTHER" id="PTHR11091:SF0">
    <property type="entry name" value="MALATE DEHYDROGENASE"/>
    <property type="match status" value="1"/>
</dbReference>
<dbReference type="InterPro" id="IPR036111">
    <property type="entry name" value="Mal/L-sulfo/L-lacto_DH-like_sf"/>
</dbReference>
<accession>A0A940XBJ4</accession>
<name>A0A940XBJ4_9ACTN</name>
<dbReference type="SUPFAM" id="SSF89733">
    <property type="entry name" value="L-sulfolactate dehydrogenase-like"/>
    <property type="match status" value="1"/>
</dbReference>
<evidence type="ECO:0000313" key="3">
    <source>
        <dbReference type="EMBL" id="MBQ0825529.1"/>
    </source>
</evidence>
<dbReference type="AlphaFoldDB" id="A0A940XBJ4"/>
<dbReference type="Gene3D" id="1.10.1530.10">
    <property type="match status" value="1"/>
</dbReference>
<evidence type="ECO:0000256" key="1">
    <source>
        <dbReference type="ARBA" id="ARBA00006056"/>
    </source>
</evidence>
<comment type="caution">
    <text evidence="3">The sequence shown here is derived from an EMBL/GenBank/DDBJ whole genome shotgun (WGS) entry which is preliminary data.</text>
</comment>
<dbReference type="InterPro" id="IPR003767">
    <property type="entry name" value="Malate/L-lactate_DH-like"/>
</dbReference>
<dbReference type="Gene3D" id="3.30.1370.60">
    <property type="entry name" value="Hypothetical oxidoreductase yiak, domain 2"/>
    <property type="match status" value="1"/>
</dbReference>
<keyword evidence="4" id="KW-1185">Reference proteome</keyword>
<comment type="similarity">
    <text evidence="1">Belongs to the LDH2/MDH2 oxidoreductase family.</text>
</comment>
<dbReference type="InterPro" id="IPR043143">
    <property type="entry name" value="Mal/L-sulf/L-lact_DH-like_NADP"/>
</dbReference>
<keyword evidence="2" id="KW-0560">Oxidoreductase</keyword>
<sequence>MTVAPPVVGRREEVRVPYTALLGETAACLTRLGVPRARSRLAAEALCHGDLTGMDSHGVFNLARLYVPLLESGRADPAAEPTTLRDLGACVLLDHRRALGLWAASEGMDLAVRRAADHGIGLVSVRGATHFGCAGVHALRAAARGMIGVVAANCGGQRIARPPLGAAALLGTNPLSVAAPAVEGRPFVLDMSTTVVPTGRVRTAARDGRPAPEGWLTDDAGRPVTDAGAYDRGEAWLGWLGGRPETGAYKGFGLGLTVELLAGLVSGAATGPSRAALDGDGRPGGSDDDIGFLLLAIAPGMLRDGFPEDARDVFATVLDCPPLAGHDPVRYPGHQEAELAARRRASGVPLPASLHAELTGLGLDLPVLTEAR</sequence>
<dbReference type="Proteomes" id="UP000677875">
    <property type="component" value="Unassembled WGS sequence"/>
</dbReference>
<gene>
    <name evidence="3" type="ORF">J5Y05_03245</name>
</gene>
<organism evidence="3 4">
    <name type="scientific">Streptomyces tagetis</name>
    <dbReference type="NCBI Taxonomy" id="2820809"/>
    <lineage>
        <taxon>Bacteria</taxon>
        <taxon>Bacillati</taxon>
        <taxon>Actinomycetota</taxon>
        <taxon>Actinomycetes</taxon>
        <taxon>Kitasatosporales</taxon>
        <taxon>Streptomycetaceae</taxon>
        <taxon>Streptomyces</taxon>
    </lineage>
</organism>
<dbReference type="Pfam" id="PF02615">
    <property type="entry name" value="Ldh_2"/>
    <property type="match status" value="1"/>
</dbReference>
<proteinExistence type="inferred from homology"/>
<reference evidence="3" key="1">
    <citation type="submission" date="2021-04" db="EMBL/GenBank/DDBJ databases">
        <title>Genome seq and assembly of Streptomyces sp. RG38.</title>
        <authorList>
            <person name="Chhetri G."/>
        </authorList>
    </citation>
    <scope>NUCLEOTIDE SEQUENCE</scope>
    <source>
        <strain evidence="3">RG38</strain>
    </source>
</reference>
<dbReference type="InterPro" id="IPR043144">
    <property type="entry name" value="Mal/L-sulf/L-lact_DH-like_ah"/>
</dbReference>
<dbReference type="GO" id="GO:0016491">
    <property type="term" value="F:oxidoreductase activity"/>
    <property type="evidence" value="ECO:0007669"/>
    <property type="project" value="UniProtKB-KW"/>
</dbReference>
<evidence type="ECO:0000256" key="2">
    <source>
        <dbReference type="ARBA" id="ARBA00023002"/>
    </source>
</evidence>
<dbReference type="EMBL" id="JAGPNL010000001">
    <property type="protein sequence ID" value="MBQ0825529.1"/>
    <property type="molecule type" value="Genomic_DNA"/>
</dbReference>
<protein>
    <submittedName>
        <fullName evidence="3">Ldh family oxidoreductase</fullName>
    </submittedName>
</protein>